<evidence type="ECO:0000313" key="1">
    <source>
        <dbReference type="EMBL" id="PTM59738.1"/>
    </source>
</evidence>
<sequence>MSTWYGPKGSEALAVSPRSLQLVEMYLDDVVGSKQATKAEMKLMGYLIRRYLGLGAATKQPGRIAVKDWTADAGLTKAEVDKALKKCQERGWISIDESVRPIAIQVTLAQK</sequence>
<evidence type="ECO:0000313" key="2">
    <source>
        <dbReference type="Proteomes" id="UP000241639"/>
    </source>
</evidence>
<name>A0A2T4ZCW7_9BACL</name>
<organism evidence="1 2">
    <name type="scientific">Desmospora activa DSM 45169</name>
    <dbReference type="NCBI Taxonomy" id="1121389"/>
    <lineage>
        <taxon>Bacteria</taxon>
        <taxon>Bacillati</taxon>
        <taxon>Bacillota</taxon>
        <taxon>Bacilli</taxon>
        <taxon>Bacillales</taxon>
        <taxon>Thermoactinomycetaceae</taxon>
        <taxon>Desmospora</taxon>
    </lineage>
</organism>
<gene>
    <name evidence="1" type="ORF">C8J48_2369</name>
</gene>
<protein>
    <submittedName>
        <fullName evidence="1">Uncharacterized protein</fullName>
    </submittedName>
</protein>
<dbReference type="EMBL" id="PZZP01000001">
    <property type="protein sequence ID" value="PTM59738.1"/>
    <property type="molecule type" value="Genomic_DNA"/>
</dbReference>
<dbReference type="AlphaFoldDB" id="A0A2T4ZCW7"/>
<reference evidence="1 2" key="1">
    <citation type="submission" date="2018-04" db="EMBL/GenBank/DDBJ databases">
        <title>Genomic Encyclopedia of Archaeal and Bacterial Type Strains, Phase II (KMG-II): from individual species to whole genera.</title>
        <authorList>
            <person name="Goeker M."/>
        </authorList>
    </citation>
    <scope>NUCLEOTIDE SEQUENCE [LARGE SCALE GENOMIC DNA]</scope>
    <source>
        <strain evidence="1 2">DSM 45169</strain>
    </source>
</reference>
<dbReference type="OrthoDB" id="2989456at2"/>
<dbReference type="Proteomes" id="UP000241639">
    <property type="component" value="Unassembled WGS sequence"/>
</dbReference>
<proteinExistence type="predicted"/>
<comment type="caution">
    <text evidence="1">The sequence shown here is derived from an EMBL/GenBank/DDBJ whole genome shotgun (WGS) entry which is preliminary data.</text>
</comment>
<keyword evidence="2" id="KW-1185">Reference proteome</keyword>
<accession>A0A2T4ZCW7</accession>
<dbReference type="RefSeq" id="WP_107726962.1">
    <property type="nucleotide sequence ID" value="NZ_PZZP01000001.1"/>
</dbReference>